<dbReference type="EnsemblPlants" id="EMT14461">
    <property type="protein sequence ID" value="EMT14461"/>
    <property type="gene ID" value="F775_04588"/>
</dbReference>
<feature type="compositionally biased region" description="Acidic residues" evidence="2">
    <location>
        <begin position="85"/>
        <end position="97"/>
    </location>
</feature>
<sequence>MADHAAAAAPMTIDFLRARLLSERSVSRASKERADQLAARVAELEEQVRAVTAQRRQAEREAAEGLAVLESRGFCGSLSDVLDSGSDDDADEEELDEPRDATVTTGDPAPRSHGEEGQEQEQPPAKGGTKEEDEDATSGTALQPGGLSWKGRCASPRRARQLKQRHRRSYVYFLASQSDPSPKYRMGQSCRKNKRKELSSIAALTESRKEQRDGPRCTDDDGRTKFDGEVGGDDQRSSGDGGGQYVMRRDDDDGEMERVLEKQAELIGQYEAEEKAQTDWEKKFNDTRSSPNKGDAEADCKVPARSGGDKKLLVSRPPKNASEEMGRTAAVSAQGSSSYSTATRRSQDQQGDANSDGCSSRYANSASSGICAVKAPSESSPSVSKVSDWSSSRFHDHADDTRSCRQSSGDIDVESVLQALQRARISLRQKLDRPLPPSQVTLALPAPGDEYRADLYDDDGNSSYREEHSGSSPSRQEILALGAPEDYHGRTTMATMTMEERKAFGGKPLGRWRQCFAHGDAERLTPSSAGDPAPGDDRVPDDIQGDVKIPVSSPGLFRLPTDSFPKDKGLSRSNGHDFELGHDTYKDDEAGVSARQLYDPHGSAATSDSFPKDKGLSRSNGHDFELGHDTYKDDEAGVSARQLYDPHGSAATSGRCGVPASSGFTVGGASVLSGIPGLPEDLRKGGGPLRDADLFMQPRLRVHHF</sequence>
<name>N1QZ74_AEGTA</name>
<evidence type="ECO:0000256" key="1">
    <source>
        <dbReference type="SAM" id="Coils"/>
    </source>
</evidence>
<feature type="compositionally biased region" description="Basic and acidic residues" evidence="2">
    <location>
        <begin position="393"/>
        <end position="403"/>
    </location>
</feature>
<evidence type="ECO:0000313" key="3">
    <source>
        <dbReference type="EnsemblPlants" id="EMT14461"/>
    </source>
</evidence>
<feature type="coiled-coil region" evidence="1">
    <location>
        <begin position="27"/>
        <end position="61"/>
    </location>
</feature>
<dbReference type="PANTHER" id="PTHR33701">
    <property type="entry name" value="TRANSMEMBRANE PROTEIN"/>
    <property type="match status" value="1"/>
</dbReference>
<feature type="compositionally biased region" description="Basic and acidic residues" evidence="2">
    <location>
        <begin position="247"/>
        <end position="264"/>
    </location>
</feature>
<protein>
    <submittedName>
        <fullName evidence="3">Uncharacterized protein</fullName>
    </submittedName>
</protein>
<feature type="compositionally biased region" description="Low complexity" evidence="2">
    <location>
        <begin position="377"/>
        <end position="392"/>
    </location>
</feature>
<feature type="region of interest" description="Disordered" evidence="2">
    <location>
        <begin position="437"/>
        <end position="476"/>
    </location>
</feature>
<feature type="compositionally biased region" description="Basic and acidic residues" evidence="2">
    <location>
        <begin position="272"/>
        <end position="286"/>
    </location>
</feature>
<accession>N1QZ74</accession>
<feature type="region of interest" description="Disordered" evidence="2">
    <location>
        <begin position="521"/>
        <end position="585"/>
    </location>
</feature>
<organism evidence="3">
    <name type="scientific">Aegilops tauschii</name>
    <name type="common">Tausch's goatgrass</name>
    <name type="synonym">Aegilops squarrosa</name>
    <dbReference type="NCBI Taxonomy" id="37682"/>
    <lineage>
        <taxon>Eukaryota</taxon>
        <taxon>Viridiplantae</taxon>
        <taxon>Streptophyta</taxon>
        <taxon>Embryophyta</taxon>
        <taxon>Tracheophyta</taxon>
        <taxon>Spermatophyta</taxon>
        <taxon>Magnoliopsida</taxon>
        <taxon>Liliopsida</taxon>
        <taxon>Poales</taxon>
        <taxon>Poaceae</taxon>
        <taxon>BOP clade</taxon>
        <taxon>Pooideae</taxon>
        <taxon>Triticodae</taxon>
        <taxon>Triticeae</taxon>
        <taxon>Triticinae</taxon>
        <taxon>Aegilops</taxon>
    </lineage>
</organism>
<proteinExistence type="predicted"/>
<evidence type="ECO:0000256" key="2">
    <source>
        <dbReference type="SAM" id="MobiDB-lite"/>
    </source>
</evidence>
<reference evidence="3" key="1">
    <citation type="submission" date="2015-06" db="UniProtKB">
        <authorList>
            <consortium name="EnsemblPlants"/>
        </authorList>
    </citation>
    <scope>IDENTIFICATION</scope>
</reference>
<feature type="compositionally biased region" description="Basic and acidic residues" evidence="2">
    <location>
        <begin position="206"/>
        <end position="237"/>
    </location>
</feature>
<feature type="compositionally biased region" description="Polar residues" evidence="2">
    <location>
        <begin position="331"/>
        <end position="368"/>
    </location>
</feature>
<feature type="region of interest" description="Disordered" evidence="2">
    <location>
        <begin position="599"/>
        <end position="632"/>
    </location>
</feature>
<feature type="region of interest" description="Disordered" evidence="2">
    <location>
        <begin position="78"/>
        <end position="409"/>
    </location>
</feature>
<dbReference type="PANTHER" id="PTHR33701:SF3">
    <property type="entry name" value="TRANSCRIPTIONAL REGULATOR ATRX"/>
    <property type="match status" value="1"/>
</dbReference>
<feature type="compositionally biased region" description="Basic and acidic residues" evidence="2">
    <location>
        <begin position="294"/>
        <end position="312"/>
    </location>
</feature>
<dbReference type="AlphaFoldDB" id="N1QZ74"/>
<feature type="compositionally biased region" description="Basic and acidic residues" evidence="2">
    <location>
        <begin position="564"/>
        <end position="585"/>
    </location>
</feature>
<keyword evidence="1" id="KW-0175">Coiled coil</keyword>
<feature type="compositionally biased region" description="Basic residues" evidence="2">
    <location>
        <begin position="155"/>
        <end position="169"/>
    </location>
</feature>
<feature type="compositionally biased region" description="Basic and acidic residues" evidence="2">
    <location>
        <begin position="610"/>
        <end position="632"/>
    </location>
</feature>